<keyword evidence="2" id="KW-1185">Reference proteome</keyword>
<protein>
    <submittedName>
        <fullName evidence="1">Uncharacterized protein</fullName>
    </submittedName>
</protein>
<evidence type="ECO:0000313" key="2">
    <source>
        <dbReference type="Proteomes" id="UP000299102"/>
    </source>
</evidence>
<dbReference type="Proteomes" id="UP000299102">
    <property type="component" value="Unassembled WGS sequence"/>
</dbReference>
<sequence>MPVRRRLSNPYAVGVRATGDGRRVRHSWLRTEKTLNNSPVAPYLGEHAGYYCSITAVVIGPNPNRAEVESLRLVTNLRGLKTNVGFEPKGLWEFKHSSGGDFTVKDVAFESRGNTGFTRSVRRRPRSSQKA</sequence>
<reference evidence="1 2" key="1">
    <citation type="journal article" date="2019" name="Commun. Biol.">
        <title>The bagworm genome reveals a unique fibroin gene that provides high tensile strength.</title>
        <authorList>
            <person name="Kono N."/>
            <person name="Nakamura H."/>
            <person name="Ohtoshi R."/>
            <person name="Tomita M."/>
            <person name="Numata K."/>
            <person name="Arakawa K."/>
        </authorList>
    </citation>
    <scope>NUCLEOTIDE SEQUENCE [LARGE SCALE GENOMIC DNA]</scope>
</reference>
<comment type="caution">
    <text evidence="1">The sequence shown here is derived from an EMBL/GenBank/DDBJ whole genome shotgun (WGS) entry which is preliminary data.</text>
</comment>
<evidence type="ECO:0000313" key="1">
    <source>
        <dbReference type="EMBL" id="GBP87646.1"/>
    </source>
</evidence>
<dbReference type="AlphaFoldDB" id="A0A4C1ZGL9"/>
<name>A0A4C1ZGL9_EUMVA</name>
<gene>
    <name evidence="1" type="ORF">EVAR_62704_1</name>
</gene>
<dbReference type="EMBL" id="BGZK01001873">
    <property type="protein sequence ID" value="GBP87646.1"/>
    <property type="molecule type" value="Genomic_DNA"/>
</dbReference>
<organism evidence="1 2">
    <name type="scientific">Eumeta variegata</name>
    <name type="common">Bagworm moth</name>
    <name type="synonym">Eumeta japonica</name>
    <dbReference type="NCBI Taxonomy" id="151549"/>
    <lineage>
        <taxon>Eukaryota</taxon>
        <taxon>Metazoa</taxon>
        <taxon>Ecdysozoa</taxon>
        <taxon>Arthropoda</taxon>
        <taxon>Hexapoda</taxon>
        <taxon>Insecta</taxon>
        <taxon>Pterygota</taxon>
        <taxon>Neoptera</taxon>
        <taxon>Endopterygota</taxon>
        <taxon>Lepidoptera</taxon>
        <taxon>Glossata</taxon>
        <taxon>Ditrysia</taxon>
        <taxon>Tineoidea</taxon>
        <taxon>Psychidae</taxon>
        <taxon>Oiketicinae</taxon>
        <taxon>Eumeta</taxon>
    </lineage>
</organism>
<accession>A0A4C1ZGL9</accession>
<proteinExistence type="predicted"/>